<dbReference type="PANTHER" id="PTHR33365">
    <property type="entry name" value="YALI0B05434P"/>
    <property type="match status" value="1"/>
</dbReference>
<accession>A0A9P5PGS8</accession>
<dbReference type="GO" id="GO:0043386">
    <property type="term" value="P:mycotoxin biosynthetic process"/>
    <property type="evidence" value="ECO:0007669"/>
    <property type="project" value="InterPro"/>
</dbReference>
<evidence type="ECO:0000313" key="4">
    <source>
        <dbReference type="Proteomes" id="UP000772434"/>
    </source>
</evidence>
<name>A0A9P5PGS8_9AGAR</name>
<sequence>LAPAQGSIQYEVRQFNSSIRNDTTEYQGTPTEALDRKWKDLYECTQISESEANNLVHKTVRIPGDEEYYITSLEVFHQLHCLNLLRKSLYPEYYPLTPVDHLDHCVDTLRQALTCTVDISPLSWKWDERLHITEPQLNGTHQCMNFTKIQEWAHHHQLKSEFNNTVNLDLGLGHEGH</sequence>
<evidence type="ECO:0000256" key="2">
    <source>
        <dbReference type="ARBA" id="ARBA00035112"/>
    </source>
</evidence>
<dbReference type="InterPro" id="IPR021765">
    <property type="entry name" value="UstYa-like"/>
</dbReference>
<gene>
    <name evidence="3" type="ORF">BDP27DRAFT_1231783</name>
</gene>
<feature type="non-terminal residue" evidence="3">
    <location>
        <position position="1"/>
    </location>
</feature>
<evidence type="ECO:0000313" key="3">
    <source>
        <dbReference type="EMBL" id="KAF9063608.1"/>
    </source>
</evidence>
<proteinExistence type="inferred from homology"/>
<reference evidence="3" key="1">
    <citation type="submission" date="2020-11" db="EMBL/GenBank/DDBJ databases">
        <authorList>
            <consortium name="DOE Joint Genome Institute"/>
            <person name="Ahrendt S."/>
            <person name="Riley R."/>
            <person name="Andreopoulos W."/>
            <person name="Labutti K."/>
            <person name="Pangilinan J."/>
            <person name="Ruiz-Duenas F.J."/>
            <person name="Barrasa J.M."/>
            <person name="Sanchez-Garcia M."/>
            <person name="Camarero S."/>
            <person name="Miyauchi S."/>
            <person name="Serrano A."/>
            <person name="Linde D."/>
            <person name="Babiker R."/>
            <person name="Drula E."/>
            <person name="Ayuso-Fernandez I."/>
            <person name="Pacheco R."/>
            <person name="Padilla G."/>
            <person name="Ferreira P."/>
            <person name="Barriuso J."/>
            <person name="Kellner H."/>
            <person name="Castanera R."/>
            <person name="Alfaro M."/>
            <person name="Ramirez L."/>
            <person name="Pisabarro A.G."/>
            <person name="Kuo A."/>
            <person name="Tritt A."/>
            <person name="Lipzen A."/>
            <person name="He G."/>
            <person name="Yan M."/>
            <person name="Ng V."/>
            <person name="Cullen D."/>
            <person name="Martin F."/>
            <person name="Rosso M.-N."/>
            <person name="Henrissat B."/>
            <person name="Hibbett D."/>
            <person name="Martinez A.T."/>
            <person name="Grigoriev I.V."/>
        </authorList>
    </citation>
    <scope>NUCLEOTIDE SEQUENCE</scope>
    <source>
        <strain evidence="3">AH 40177</strain>
    </source>
</reference>
<comment type="caution">
    <text evidence="3">The sequence shown here is derived from an EMBL/GenBank/DDBJ whole genome shotgun (WGS) entry which is preliminary data.</text>
</comment>
<dbReference type="OrthoDB" id="3687641at2759"/>
<protein>
    <recommendedName>
        <fullName evidence="5">Cyclochlorotine biosynthesis protein O</fullName>
    </recommendedName>
</protein>
<dbReference type="Pfam" id="PF11807">
    <property type="entry name" value="UstYa"/>
    <property type="match status" value="1"/>
</dbReference>
<comment type="similarity">
    <text evidence="2">Belongs to the ustYa family.</text>
</comment>
<dbReference type="AlphaFoldDB" id="A0A9P5PGS8"/>
<evidence type="ECO:0000256" key="1">
    <source>
        <dbReference type="ARBA" id="ARBA00004685"/>
    </source>
</evidence>
<dbReference type="PANTHER" id="PTHR33365:SF4">
    <property type="entry name" value="CYCLOCHLOROTINE BIOSYNTHESIS PROTEIN O"/>
    <property type="match status" value="1"/>
</dbReference>
<dbReference type="Proteomes" id="UP000772434">
    <property type="component" value="Unassembled WGS sequence"/>
</dbReference>
<evidence type="ECO:0008006" key="5">
    <source>
        <dbReference type="Google" id="ProtNLM"/>
    </source>
</evidence>
<comment type="pathway">
    <text evidence="1">Mycotoxin biosynthesis.</text>
</comment>
<organism evidence="3 4">
    <name type="scientific">Rhodocollybia butyracea</name>
    <dbReference type="NCBI Taxonomy" id="206335"/>
    <lineage>
        <taxon>Eukaryota</taxon>
        <taxon>Fungi</taxon>
        <taxon>Dikarya</taxon>
        <taxon>Basidiomycota</taxon>
        <taxon>Agaricomycotina</taxon>
        <taxon>Agaricomycetes</taxon>
        <taxon>Agaricomycetidae</taxon>
        <taxon>Agaricales</taxon>
        <taxon>Marasmiineae</taxon>
        <taxon>Omphalotaceae</taxon>
        <taxon>Rhodocollybia</taxon>
    </lineage>
</organism>
<keyword evidence="4" id="KW-1185">Reference proteome</keyword>
<dbReference type="EMBL" id="JADNRY010000142">
    <property type="protein sequence ID" value="KAF9063608.1"/>
    <property type="molecule type" value="Genomic_DNA"/>
</dbReference>